<keyword evidence="4" id="KW-1185">Reference proteome</keyword>
<dbReference type="InterPro" id="IPR014710">
    <property type="entry name" value="RmlC-like_jellyroll"/>
</dbReference>
<name>C1MZC0_MICPC</name>
<dbReference type="SUPFAM" id="SSF51206">
    <property type="entry name" value="cAMP-binding domain-like"/>
    <property type="match status" value="1"/>
</dbReference>
<feature type="region of interest" description="Disordered" evidence="1">
    <location>
        <begin position="227"/>
        <end position="252"/>
    </location>
</feature>
<proteinExistence type="predicted"/>
<evidence type="ECO:0000259" key="2">
    <source>
        <dbReference type="PROSITE" id="PS50042"/>
    </source>
</evidence>
<feature type="compositionally biased region" description="Low complexity" evidence="1">
    <location>
        <begin position="47"/>
        <end position="66"/>
    </location>
</feature>
<evidence type="ECO:0000313" key="3">
    <source>
        <dbReference type="EMBL" id="EEH54838.1"/>
    </source>
</evidence>
<dbReference type="Proteomes" id="UP000001876">
    <property type="component" value="Unassembled WGS sequence"/>
</dbReference>
<feature type="compositionally biased region" description="Low complexity" evidence="1">
    <location>
        <begin position="444"/>
        <end position="463"/>
    </location>
</feature>
<dbReference type="KEGG" id="mpp:MICPUCDRAFT_60678"/>
<feature type="compositionally biased region" description="Low complexity" evidence="1">
    <location>
        <begin position="481"/>
        <end position="505"/>
    </location>
</feature>
<dbReference type="GeneID" id="9686371"/>
<protein>
    <submittedName>
        <fullName evidence="3">Predicted protein</fullName>
    </submittedName>
</protein>
<feature type="compositionally biased region" description="Low complexity" evidence="1">
    <location>
        <begin position="234"/>
        <end position="245"/>
    </location>
</feature>
<sequence>MESPTGPMEFPSTPGSASPAANGDTPIASSAPSPGGDASEDASETTTPANDASPSDAADTAEDTATGGPSPVMTAAIARRKAFGDQDGWLGNQSKTTFLSSCQIFHECERAALTALTLRSVAAVHQPGEVLLRAGETTDYVWLVEEGECVVSLRGVTIEEEERAAELAAMREREEESARIEAELALPSSKATSRARDGGAAAKRAAAKRAARIAALAAAESGGGARLASKTNVGGLNPRGTTRTRGGPGEPRRVAVLLPKDAFGERCVLSSEPMRYTVACVGTRPVKVLKVPGKEFKATLKKGDEGDDDGKRRSREMKRRILRAALAREETYVERANAVEAARALAFTHGHEREFLLRRRAKREVAEKEEREKVRPPPPPEIEGAVGGAAVTRTPTTQEELNYMKHAAVESAKLRKMDQSTTVELTRRDVTRVRCRPPSPSPSPSTSTSTRRVALGDASSAEADVADEGRPGGENETLREASTPSSASRQRPRARSQSARTPAATLSELTPEFKQSGARFATPNAETTEMDKARPLSAKLVVGAAIEQLRLSTPGMDRQRRMKHYAASVRGGVRARPQSAPASRSTGGGGAGFDTFGFGSLDGVRGIDPPRRGMPPPAEPKLRLWTRTGPPPPEKKRPNWVCGGGRLKYEDFKS</sequence>
<evidence type="ECO:0000256" key="1">
    <source>
        <dbReference type="SAM" id="MobiDB-lite"/>
    </source>
</evidence>
<evidence type="ECO:0000313" key="4">
    <source>
        <dbReference type="Proteomes" id="UP000001876"/>
    </source>
</evidence>
<feature type="region of interest" description="Disordered" evidence="1">
    <location>
        <begin position="1"/>
        <end position="71"/>
    </location>
</feature>
<gene>
    <name evidence="3" type="ORF">MICPUCDRAFT_60678</name>
</gene>
<dbReference type="InterPro" id="IPR018490">
    <property type="entry name" value="cNMP-bd_dom_sf"/>
</dbReference>
<accession>C1MZC0</accession>
<organism evidence="4">
    <name type="scientific">Micromonas pusilla (strain CCMP1545)</name>
    <name type="common">Picoplanktonic green alga</name>
    <dbReference type="NCBI Taxonomy" id="564608"/>
    <lineage>
        <taxon>Eukaryota</taxon>
        <taxon>Viridiplantae</taxon>
        <taxon>Chlorophyta</taxon>
        <taxon>Mamiellophyceae</taxon>
        <taxon>Mamiellales</taxon>
        <taxon>Mamiellaceae</taxon>
        <taxon>Micromonas</taxon>
    </lineage>
</organism>
<feature type="region of interest" description="Disordered" evidence="1">
    <location>
        <begin position="412"/>
        <end position="533"/>
    </location>
</feature>
<dbReference type="RefSeq" id="XP_003061188.1">
    <property type="nucleotide sequence ID" value="XM_003061142.1"/>
</dbReference>
<feature type="compositionally biased region" description="Low complexity" evidence="1">
    <location>
        <begin position="28"/>
        <end position="37"/>
    </location>
</feature>
<dbReference type="AlphaFoldDB" id="C1MZC0"/>
<dbReference type="Gene3D" id="2.60.120.10">
    <property type="entry name" value="Jelly Rolls"/>
    <property type="match status" value="1"/>
</dbReference>
<feature type="region of interest" description="Disordered" evidence="1">
    <location>
        <begin position="567"/>
        <end position="644"/>
    </location>
</feature>
<dbReference type="InterPro" id="IPR000595">
    <property type="entry name" value="cNMP-bd_dom"/>
</dbReference>
<dbReference type="PROSITE" id="PS50042">
    <property type="entry name" value="CNMP_BINDING_3"/>
    <property type="match status" value="1"/>
</dbReference>
<feature type="compositionally biased region" description="Basic and acidic residues" evidence="1">
    <location>
        <begin position="364"/>
        <end position="375"/>
    </location>
</feature>
<feature type="compositionally biased region" description="Basic and acidic residues" evidence="1">
    <location>
        <begin position="467"/>
        <end position="479"/>
    </location>
</feature>
<feature type="region of interest" description="Disordered" evidence="1">
    <location>
        <begin position="364"/>
        <end position="386"/>
    </location>
</feature>
<dbReference type="EMBL" id="GG663743">
    <property type="protein sequence ID" value="EEH54838.1"/>
    <property type="molecule type" value="Genomic_DNA"/>
</dbReference>
<reference evidence="3 4" key="1">
    <citation type="journal article" date="2009" name="Science">
        <title>Green evolution and dynamic adaptations revealed by genomes of the marine picoeukaryotes Micromonas.</title>
        <authorList>
            <person name="Worden A.Z."/>
            <person name="Lee J.H."/>
            <person name="Mock T."/>
            <person name="Rouze P."/>
            <person name="Simmons M.P."/>
            <person name="Aerts A.L."/>
            <person name="Allen A.E."/>
            <person name="Cuvelier M.L."/>
            <person name="Derelle E."/>
            <person name="Everett M.V."/>
            <person name="Foulon E."/>
            <person name="Grimwood J."/>
            <person name="Gundlach H."/>
            <person name="Henrissat B."/>
            <person name="Napoli C."/>
            <person name="McDonald S.M."/>
            <person name="Parker M.S."/>
            <person name="Rombauts S."/>
            <person name="Salamov A."/>
            <person name="Von Dassow P."/>
            <person name="Badger J.H."/>
            <person name="Coutinho P.M."/>
            <person name="Demir E."/>
            <person name="Dubchak I."/>
            <person name="Gentemann C."/>
            <person name="Eikrem W."/>
            <person name="Gready J.E."/>
            <person name="John U."/>
            <person name="Lanier W."/>
            <person name="Lindquist E.A."/>
            <person name="Lucas S."/>
            <person name="Mayer K.F."/>
            <person name="Moreau H."/>
            <person name="Not F."/>
            <person name="Otillar R."/>
            <person name="Panaud O."/>
            <person name="Pangilinan J."/>
            <person name="Paulsen I."/>
            <person name="Piegu B."/>
            <person name="Poliakov A."/>
            <person name="Robbens S."/>
            <person name="Schmutz J."/>
            <person name="Toulza E."/>
            <person name="Wyss T."/>
            <person name="Zelensky A."/>
            <person name="Zhou K."/>
            <person name="Armbrust E.V."/>
            <person name="Bhattacharya D."/>
            <person name="Goodenough U.W."/>
            <person name="Van de Peer Y."/>
            <person name="Grigoriev I.V."/>
        </authorList>
    </citation>
    <scope>NUCLEOTIDE SEQUENCE [LARGE SCALE GENOMIC DNA]</scope>
    <source>
        <strain evidence="3 4">CCMP1545</strain>
    </source>
</reference>
<feature type="domain" description="Cyclic nucleotide-binding" evidence="2">
    <location>
        <begin position="104"/>
        <end position="182"/>
    </location>
</feature>